<dbReference type="KEGG" id="nfl:COO91_08420"/>
<dbReference type="AlphaFoldDB" id="A0A2K8T3Z0"/>
<proteinExistence type="predicted"/>
<evidence type="ECO:0000313" key="1">
    <source>
        <dbReference type="EMBL" id="AUB42303.1"/>
    </source>
</evidence>
<evidence type="ECO:0000313" key="2">
    <source>
        <dbReference type="Proteomes" id="UP000232003"/>
    </source>
</evidence>
<sequence>MKLIANCELRIANCFGWGMPEQYHCQLENPREIKPIPYIGQLGIFEVPD</sequence>
<keyword evidence="2" id="KW-1185">Reference proteome</keyword>
<organism evidence="1 2">
    <name type="scientific">Nostoc flagelliforme CCNUN1</name>
    <dbReference type="NCBI Taxonomy" id="2038116"/>
    <lineage>
        <taxon>Bacteria</taxon>
        <taxon>Bacillati</taxon>
        <taxon>Cyanobacteriota</taxon>
        <taxon>Cyanophyceae</taxon>
        <taxon>Nostocales</taxon>
        <taxon>Nostocaceae</taxon>
        <taxon>Nostoc</taxon>
    </lineage>
</organism>
<dbReference type="OrthoDB" id="359066at2"/>
<protein>
    <submittedName>
        <fullName evidence="1">Uncharacterized protein</fullName>
    </submittedName>
</protein>
<gene>
    <name evidence="1" type="ORF">COO91_08420</name>
</gene>
<name>A0A2K8T3Z0_9NOSO</name>
<reference evidence="1 2" key="1">
    <citation type="submission" date="2017-11" db="EMBL/GenBank/DDBJ databases">
        <title>Complete genome of a free-living desiccation-tolerant cyanobacterium and its photosynthetic adaptation to extreme terrestrial habitat.</title>
        <authorList>
            <person name="Shang J."/>
        </authorList>
    </citation>
    <scope>NUCLEOTIDE SEQUENCE [LARGE SCALE GENOMIC DNA]</scope>
    <source>
        <strain evidence="1 2">CCNUN1</strain>
    </source>
</reference>
<dbReference type="EMBL" id="CP024785">
    <property type="protein sequence ID" value="AUB42303.1"/>
    <property type="molecule type" value="Genomic_DNA"/>
</dbReference>
<dbReference type="RefSeq" id="WP_157816776.1">
    <property type="nucleotide sequence ID" value="NZ_CAWNNC010000001.1"/>
</dbReference>
<dbReference type="Proteomes" id="UP000232003">
    <property type="component" value="Chromosome"/>
</dbReference>
<accession>A0A2K8T3Z0</accession>